<dbReference type="EMBL" id="QXFY01000766">
    <property type="protein sequence ID" value="KAE9336130.1"/>
    <property type="molecule type" value="Genomic_DNA"/>
</dbReference>
<gene>
    <name evidence="2" type="ORF">PF008_g13170</name>
</gene>
<dbReference type="AlphaFoldDB" id="A0A6G0RLL4"/>
<evidence type="ECO:0000313" key="2">
    <source>
        <dbReference type="EMBL" id="KAE9336130.1"/>
    </source>
</evidence>
<feature type="signal peptide" evidence="1">
    <location>
        <begin position="1"/>
        <end position="25"/>
    </location>
</feature>
<reference evidence="2 3" key="1">
    <citation type="submission" date="2018-09" db="EMBL/GenBank/DDBJ databases">
        <title>Genomic investigation of the strawberry pathogen Phytophthora fragariae indicates pathogenicity is determined by transcriptional variation in three key races.</title>
        <authorList>
            <person name="Adams T.M."/>
            <person name="Armitage A.D."/>
            <person name="Sobczyk M.K."/>
            <person name="Bates H.J."/>
            <person name="Dunwell J.M."/>
            <person name="Nellist C.F."/>
            <person name="Harrison R.J."/>
        </authorList>
    </citation>
    <scope>NUCLEOTIDE SEQUENCE [LARGE SCALE GENOMIC DNA]</scope>
    <source>
        <strain evidence="2 3">NOV-77</strain>
    </source>
</reference>
<feature type="chain" id="PRO_5026307804" evidence="1">
    <location>
        <begin position="26"/>
        <end position="59"/>
    </location>
</feature>
<organism evidence="2 3">
    <name type="scientific">Phytophthora fragariae</name>
    <dbReference type="NCBI Taxonomy" id="53985"/>
    <lineage>
        <taxon>Eukaryota</taxon>
        <taxon>Sar</taxon>
        <taxon>Stramenopiles</taxon>
        <taxon>Oomycota</taxon>
        <taxon>Peronosporomycetes</taxon>
        <taxon>Peronosporales</taxon>
        <taxon>Peronosporaceae</taxon>
        <taxon>Phytophthora</taxon>
    </lineage>
</organism>
<protein>
    <submittedName>
        <fullName evidence="2">Uncharacterized protein</fullName>
    </submittedName>
</protein>
<comment type="caution">
    <text evidence="2">The sequence shown here is derived from an EMBL/GenBank/DDBJ whole genome shotgun (WGS) entry which is preliminary data.</text>
</comment>
<evidence type="ECO:0000313" key="3">
    <source>
        <dbReference type="Proteomes" id="UP000486351"/>
    </source>
</evidence>
<dbReference type="Proteomes" id="UP000486351">
    <property type="component" value="Unassembled WGS sequence"/>
</dbReference>
<name>A0A6G0RLL4_9STRA</name>
<keyword evidence="1" id="KW-0732">Signal</keyword>
<evidence type="ECO:0000256" key="1">
    <source>
        <dbReference type="SAM" id="SignalP"/>
    </source>
</evidence>
<accession>A0A6G0RLL4</accession>
<proteinExistence type="predicted"/>
<sequence>MPTRQSNRLLLSARHLSLVATYISGADTNTTDTTTDTNTDTIDPILAPGAFLLAWPRRR</sequence>